<organism evidence="1 2">
    <name type="scientific">Tegillarca granosa</name>
    <name type="common">Malaysian cockle</name>
    <name type="synonym">Anadara granosa</name>
    <dbReference type="NCBI Taxonomy" id="220873"/>
    <lineage>
        <taxon>Eukaryota</taxon>
        <taxon>Metazoa</taxon>
        <taxon>Spiralia</taxon>
        <taxon>Lophotrochozoa</taxon>
        <taxon>Mollusca</taxon>
        <taxon>Bivalvia</taxon>
        <taxon>Autobranchia</taxon>
        <taxon>Pteriomorphia</taxon>
        <taxon>Arcoida</taxon>
        <taxon>Arcoidea</taxon>
        <taxon>Arcidae</taxon>
        <taxon>Tegillarca</taxon>
    </lineage>
</organism>
<gene>
    <name evidence="1" type="ORF">KUTeg_005047</name>
</gene>
<accession>A0ABQ9FN70</accession>
<dbReference type="Proteomes" id="UP001217089">
    <property type="component" value="Unassembled WGS sequence"/>
</dbReference>
<dbReference type="EMBL" id="JARBDR010000246">
    <property type="protein sequence ID" value="KAJ8317143.1"/>
    <property type="molecule type" value="Genomic_DNA"/>
</dbReference>
<name>A0ABQ9FN70_TEGGR</name>
<evidence type="ECO:0000313" key="1">
    <source>
        <dbReference type="EMBL" id="KAJ8317143.1"/>
    </source>
</evidence>
<sequence>MRLNKFQTNYHSTLHQCQQKLKRKGNIFMINKNNSKNMAKEILLCDNTELRSLYDVVTETIDPFTGAGNKFIGTFFRTTTFQKFVKKVIRNPDLTPATHNVAYRFKDQAGKGHDDDGKLVLEDK</sequence>
<proteinExistence type="predicted"/>
<reference evidence="1 2" key="1">
    <citation type="submission" date="2022-12" db="EMBL/GenBank/DDBJ databases">
        <title>Chromosome-level genome of Tegillarca granosa.</title>
        <authorList>
            <person name="Kim J."/>
        </authorList>
    </citation>
    <scope>NUCLEOTIDE SEQUENCE [LARGE SCALE GENOMIC DNA]</scope>
    <source>
        <strain evidence="1">Teg-2019</strain>
        <tissue evidence="1">Adductor muscle</tissue>
    </source>
</reference>
<protein>
    <submittedName>
        <fullName evidence="1">Uncharacterized protein</fullName>
    </submittedName>
</protein>
<comment type="caution">
    <text evidence="1">The sequence shown here is derived from an EMBL/GenBank/DDBJ whole genome shotgun (WGS) entry which is preliminary data.</text>
</comment>
<evidence type="ECO:0000313" key="2">
    <source>
        <dbReference type="Proteomes" id="UP001217089"/>
    </source>
</evidence>
<keyword evidence="2" id="KW-1185">Reference proteome</keyword>